<dbReference type="Proteomes" id="UP001162164">
    <property type="component" value="Unassembled WGS sequence"/>
</dbReference>
<reference evidence="1" key="1">
    <citation type="journal article" date="2023" name="Insect Mol. Biol.">
        <title>Genome sequencing provides insights into the evolution of gene families encoding plant cell wall-degrading enzymes in longhorned beetles.</title>
        <authorList>
            <person name="Shin N.R."/>
            <person name="Okamura Y."/>
            <person name="Kirsch R."/>
            <person name="Pauchet Y."/>
        </authorList>
    </citation>
    <scope>NUCLEOTIDE SEQUENCE</scope>
    <source>
        <strain evidence="1">MMC_N1</strain>
    </source>
</reference>
<keyword evidence="2" id="KW-1185">Reference proteome</keyword>
<gene>
    <name evidence="1" type="ORF">NQ317_005353</name>
</gene>
<accession>A0ABQ9JPS0</accession>
<protein>
    <submittedName>
        <fullName evidence="1">Uncharacterized protein</fullName>
    </submittedName>
</protein>
<dbReference type="EMBL" id="JAPWTJ010000303">
    <property type="protein sequence ID" value="KAJ8979917.1"/>
    <property type="molecule type" value="Genomic_DNA"/>
</dbReference>
<name>A0ABQ9JPS0_9CUCU</name>
<evidence type="ECO:0000313" key="1">
    <source>
        <dbReference type="EMBL" id="KAJ8979917.1"/>
    </source>
</evidence>
<organism evidence="1 2">
    <name type="scientific">Molorchus minor</name>
    <dbReference type="NCBI Taxonomy" id="1323400"/>
    <lineage>
        <taxon>Eukaryota</taxon>
        <taxon>Metazoa</taxon>
        <taxon>Ecdysozoa</taxon>
        <taxon>Arthropoda</taxon>
        <taxon>Hexapoda</taxon>
        <taxon>Insecta</taxon>
        <taxon>Pterygota</taxon>
        <taxon>Neoptera</taxon>
        <taxon>Endopterygota</taxon>
        <taxon>Coleoptera</taxon>
        <taxon>Polyphaga</taxon>
        <taxon>Cucujiformia</taxon>
        <taxon>Chrysomeloidea</taxon>
        <taxon>Cerambycidae</taxon>
        <taxon>Lamiinae</taxon>
        <taxon>Monochamini</taxon>
        <taxon>Molorchus</taxon>
    </lineage>
</organism>
<proteinExistence type="predicted"/>
<comment type="caution">
    <text evidence="1">The sequence shown here is derived from an EMBL/GenBank/DDBJ whole genome shotgun (WGS) entry which is preliminary data.</text>
</comment>
<sequence>MFLNTLKNDKYVSVPEIAFDFSELVDSGLILGTFLLTNFTISGLDTLTSDLLNIQSTLDEDGYNYVCVYIPTEYLTLTTEYDADIGVADEIPLYGEGTFRYTLSDIDYNVCLTADFDVGYVYNVVAHLLYRHNPIELTGWWRNRQATEIIEKLVNVLDMLFAMWSSYNPNHASCVISPIIQYLVNNNIEYENNTITFNTTCLQEILTEVNHDETSNLEYKLFSTMKTNNDDIVLDSFLDKNQYTVVDWIKSAFSYITNVLDNE</sequence>
<evidence type="ECO:0000313" key="2">
    <source>
        <dbReference type="Proteomes" id="UP001162164"/>
    </source>
</evidence>